<reference evidence="1" key="1">
    <citation type="journal article" date="2020" name="Nature">
        <title>Giant virus diversity and host interactions through global metagenomics.</title>
        <authorList>
            <person name="Schulz F."/>
            <person name="Roux S."/>
            <person name="Paez-Espino D."/>
            <person name="Jungbluth S."/>
            <person name="Walsh D.A."/>
            <person name="Denef V.J."/>
            <person name="McMahon K.D."/>
            <person name="Konstantinidis K.T."/>
            <person name="Eloe-Fadrosh E.A."/>
            <person name="Kyrpides N.C."/>
            <person name="Woyke T."/>
        </authorList>
    </citation>
    <scope>NUCLEOTIDE SEQUENCE</scope>
    <source>
        <strain evidence="1">GVMAG-M-3300023174-104</strain>
    </source>
</reference>
<dbReference type="AlphaFoldDB" id="A0A6C0D2R8"/>
<protein>
    <submittedName>
        <fullName evidence="1">Uncharacterized protein</fullName>
    </submittedName>
</protein>
<dbReference type="EMBL" id="MN739518">
    <property type="protein sequence ID" value="QHT10199.1"/>
    <property type="molecule type" value="Genomic_DNA"/>
</dbReference>
<accession>A0A6C0D2R8</accession>
<name>A0A6C0D2R8_9ZZZZ</name>
<evidence type="ECO:0000313" key="1">
    <source>
        <dbReference type="EMBL" id="QHT10199.1"/>
    </source>
</evidence>
<proteinExistence type="predicted"/>
<organism evidence="1">
    <name type="scientific">viral metagenome</name>
    <dbReference type="NCBI Taxonomy" id="1070528"/>
    <lineage>
        <taxon>unclassified sequences</taxon>
        <taxon>metagenomes</taxon>
        <taxon>organismal metagenomes</taxon>
    </lineage>
</organism>
<sequence length="267" mass="32102">MSHSQLQKQIPSLVQTLLLKHPTLLSTVHDAGLMTSFPQHFQNIYFKHPQSFISRFLAMIMESLEHHIPIHYILEIGKNYLVSIQSFSPLFRIEVLHLHTVTPHYFQSHPNTDPFYTLFRCQEWKSPLPWLIVLDKLLERRTIHTIHNFHGNQYNKSYTKREFLQRLQKKPLSSYEWDLRMNHRPSFEQEDSMSSILSALDLKVNQKHPQDIMGVKCWPTRTHFGRVLDFHPYTEQDWYESIMTRKQKIKIIRYKKSDYEPFPLYPE</sequence>